<dbReference type="AlphaFoldDB" id="A0A7S1FST8"/>
<feature type="compositionally biased region" description="Basic and acidic residues" evidence="1">
    <location>
        <begin position="129"/>
        <end position="141"/>
    </location>
</feature>
<sequence>MSRNIRQFRYLTFLFPKMTAWAQLKKRLGSKKENIKAETKEGSKGHQSKLEPETLFKERYKGKKQIFQKNYEHPHVNGPVEVKVCHQSITELQMQAQIKMEEPTNYSKEIESVDTSDDTCADHQVLEIGSERGWRNDKSNSSDENVESSGSFNQFGSFTRKVSQVDNGLSSLFPIDLAGKDVSGCTSSHGKDFDTTNDTHSCDILAHCGTEDKVEHASIKLNIISETCLTTKQRISQRKRKYNRFFFGEEWEKPKGYLLQNIQSVTSSSLVCSSKGSNSVSSPLPTSSDGHQALEILLKEESSVTKSNSSDERDESSLSFMEYNCCAEKVCQDNSLLSPIYLPNRDVLDCSNPYGTVFDMKNDIHICDLSLTCDTEDEEEHTTFELKTMQVPANFNPQNTDTFFDTKQCVLSQKRNTRFVDQEWEKPKSYLEHNAHFSTFMNLDHSSKGSASILPLFSTAQQDTNNNHSKKCNEQEWHNVSSFKGTTIYRIRIFVQDSKTLKDKTGCLPSAWCLKKGYIAIESRMLPKHIKTSGKAQYFLKNSTIKGIVDNCFQFSSFPEKKSIKLYCMSYLVFCNMKEGDIVVMIMPPKKRVVRKGEAYFGVIMNNEIILKNPEEALIDDFPSPHLFDPMFRNSKFPGLLLRKVKWLRKGMIRSLPAQTTGKNGIESVGWLHETVPFYLMNVSKKARNVLQGSEFLAKTQMYENRE</sequence>
<proteinExistence type="predicted"/>
<reference evidence="2" key="1">
    <citation type="submission" date="2021-01" db="EMBL/GenBank/DDBJ databases">
        <authorList>
            <person name="Corre E."/>
            <person name="Pelletier E."/>
            <person name="Niang G."/>
            <person name="Scheremetjew M."/>
            <person name="Finn R."/>
            <person name="Kale V."/>
            <person name="Holt S."/>
            <person name="Cochrane G."/>
            <person name="Meng A."/>
            <person name="Brown T."/>
            <person name="Cohen L."/>
        </authorList>
    </citation>
    <scope>NUCLEOTIDE SEQUENCE</scope>
    <source>
        <strain evidence="2">308</strain>
    </source>
</reference>
<gene>
    <name evidence="2" type="ORF">CHYS00102_LOCUS13120</name>
</gene>
<name>A0A7S1FST8_9STRA</name>
<dbReference type="EMBL" id="HBFR01018061">
    <property type="protein sequence ID" value="CAD8885923.1"/>
    <property type="molecule type" value="Transcribed_RNA"/>
</dbReference>
<feature type="region of interest" description="Disordered" evidence="1">
    <location>
        <begin position="129"/>
        <end position="150"/>
    </location>
</feature>
<accession>A0A7S1FST8</accession>
<protein>
    <submittedName>
        <fullName evidence="2">Uncharacterized protein</fullName>
    </submittedName>
</protein>
<organism evidence="2">
    <name type="scientific">Corethron hystrix</name>
    <dbReference type="NCBI Taxonomy" id="216773"/>
    <lineage>
        <taxon>Eukaryota</taxon>
        <taxon>Sar</taxon>
        <taxon>Stramenopiles</taxon>
        <taxon>Ochrophyta</taxon>
        <taxon>Bacillariophyta</taxon>
        <taxon>Coscinodiscophyceae</taxon>
        <taxon>Corethrophycidae</taxon>
        <taxon>Corethrales</taxon>
        <taxon>Corethraceae</taxon>
        <taxon>Corethron</taxon>
    </lineage>
</organism>
<feature type="region of interest" description="Disordered" evidence="1">
    <location>
        <begin position="33"/>
        <end position="53"/>
    </location>
</feature>
<evidence type="ECO:0000313" key="2">
    <source>
        <dbReference type="EMBL" id="CAD8885923.1"/>
    </source>
</evidence>
<evidence type="ECO:0000256" key="1">
    <source>
        <dbReference type="SAM" id="MobiDB-lite"/>
    </source>
</evidence>